<keyword evidence="2" id="KW-0489">Methyltransferase</keyword>
<dbReference type="EC" id="2.1.1.-" evidence="2"/>
<dbReference type="InterPro" id="IPR029063">
    <property type="entry name" value="SAM-dependent_MTases_sf"/>
</dbReference>
<keyword evidence="3" id="KW-1185">Reference proteome</keyword>
<accession>A0A941E7R0</accession>
<dbReference type="EMBL" id="JAGSOH010000006">
    <property type="protein sequence ID" value="MBR7825468.1"/>
    <property type="molecule type" value="Genomic_DNA"/>
</dbReference>
<evidence type="ECO:0000313" key="2">
    <source>
        <dbReference type="EMBL" id="MBR7825468.1"/>
    </source>
</evidence>
<protein>
    <submittedName>
        <fullName evidence="2">SAM-dependent methyltransferase</fullName>
        <ecNumber evidence="2">2.1.1.-</ecNumber>
    </submittedName>
</protein>
<keyword evidence="2" id="KW-0808">Transferase</keyword>
<proteinExistence type="predicted"/>
<organism evidence="2 3">
    <name type="scientific">Actinospica acidithermotolerans</name>
    <dbReference type="NCBI Taxonomy" id="2828514"/>
    <lineage>
        <taxon>Bacteria</taxon>
        <taxon>Bacillati</taxon>
        <taxon>Actinomycetota</taxon>
        <taxon>Actinomycetes</taxon>
        <taxon>Catenulisporales</taxon>
        <taxon>Actinospicaceae</taxon>
        <taxon>Actinospica</taxon>
    </lineage>
</organism>
<comment type="caution">
    <text evidence="2">The sequence shown here is derived from an EMBL/GenBank/DDBJ whole genome shotgun (WGS) entry which is preliminary data.</text>
</comment>
<dbReference type="RefSeq" id="WP_212516620.1">
    <property type="nucleotide sequence ID" value="NZ_JAGSOH010000006.1"/>
</dbReference>
<name>A0A941E7R0_9ACTN</name>
<dbReference type="GO" id="GO:0032259">
    <property type="term" value="P:methylation"/>
    <property type="evidence" value="ECO:0007669"/>
    <property type="project" value="UniProtKB-KW"/>
</dbReference>
<dbReference type="Gene3D" id="3.40.50.150">
    <property type="entry name" value="Vaccinia Virus protein VP39"/>
    <property type="match status" value="1"/>
</dbReference>
<evidence type="ECO:0000256" key="1">
    <source>
        <dbReference type="SAM" id="MobiDB-lite"/>
    </source>
</evidence>
<dbReference type="GO" id="GO:0008168">
    <property type="term" value="F:methyltransferase activity"/>
    <property type="evidence" value="ECO:0007669"/>
    <property type="project" value="UniProtKB-KW"/>
</dbReference>
<dbReference type="Pfam" id="PF04672">
    <property type="entry name" value="Methyltransf_19"/>
    <property type="match status" value="1"/>
</dbReference>
<dbReference type="SUPFAM" id="SSF53335">
    <property type="entry name" value="S-adenosyl-L-methionine-dependent methyltransferases"/>
    <property type="match status" value="1"/>
</dbReference>
<reference evidence="2" key="1">
    <citation type="submission" date="2021-04" db="EMBL/GenBank/DDBJ databases">
        <title>Genome based classification of Actinospica acidithermotolerans sp. nov., an actinobacterium isolated from an Indonesian hot spring.</title>
        <authorList>
            <person name="Kusuma A.B."/>
            <person name="Putra K.E."/>
            <person name="Nafisah S."/>
            <person name="Loh J."/>
            <person name="Nouioui I."/>
            <person name="Goodfellow M."/>
        </authorList>
    </citation>
    <scope>NUCLEOTIDE SEQUENCE</scope>
    <source>
        <strain evidence="2">MGRD01-02</strain>
    </source>
</reference>
<dbReference type="AlphaFoldDB" id="A0A941E7R0"/>
<dbReference type="Proteomes" id="UP000676325">
    <property type="component" value="Unassembled WGS sequence"/>
</dbReference>
<evidence type="ECO:0000313" key="3">
    <source>
        <dbReference type="Proteomes" id="UP000676325"/>
    </source>
</evidence>
<dbReference type="PIRSF" id="PIRSF017393">
    <property type="entry name" value="MTase_SAV2177"/>
    <property type="match status" value="1"/>
</dbReference>
<sequence>MSGDKPPGGALPPWDLSLGRGWQPPDPPAEMPHPLRMWDYMVGGKDNFQVDRDAAELAMRHAPNVLLAARAGEAFIVRALQWIAEPGHGLDQFLHLGCYIPKLSSPSVTGLARASRPGSRFVFVTDDQVSAAHARAVLGARARGFGQVHALWAEFRDPGPVLANPWLHARLDLSRPVGLILLGMLDFIADEDRLARALAELKGALAPGSLVVMLHLLEGSDPTNTERALKESLAGNPFQYTPRPLEAVRGLLSDFEFVEPGFVRCTAWRPDGTGPGPELEDRCAVAGGVAIIR</sequence>
<feature type="region of interest" description="Disordered" evidence="1">
    <location>
        <begin position="1"/>
        <end position="30"/>
    </location>
</feature>
<dbReference type="InterPro" id="IPR006764">
    <property type="entry name" value="SAM_dep_MeTrfase_SAV2177_type"/>
</dbReference>
<gene>
    <name evidence="2" type="ORF">KDK95_04065</name>
</gene>